<evidence type="ECO:0000313" key="1">
    <source>
        <dbReference type="EMBL" id="KAF2820867.1"/>
    </source>
</evidence>
<organism evidence="1 2">
    <name type="scientific">Ophiobolus disseminans</name>
    <dbReference type="NCBI Taxonomy" id="1469910"/>
    <lineage>
        <taxon>Eukaryota</taxon>
        <taxon>Fungi</taxon>
        <taxon>Dikarya</taxon>
        <taxon>Ascomycota</taxon>
        <taxon>Pezizomycotina</taxon>
        <taxon>Dothideomycetes</taxon>
        <taxon>Pleosporomycetidae</taxon>
        <taxon>Pleosporales</taxon>
        <taxon>Pleosporineae</taxon>
        <taxon>Phaeosphaeriaceae</taxon>
        <taxon>Ophiobolus</taxon>
    </lineage>
</organism>
<accession>A0A6A6ZKV6</accession>
<evidence type="ECO:0000313" key="2">
    <source>
        <dbReference type="Proteomes" id="UP000799424"/>
    </source>
</evidence>
<name>A0A6A6ZKV6_9PLEO</name>
<keyword evidence="2" id="KW-1185">Reference proteome</keyword>
<proteinExistence type="predicted"/>
<reference evidence="1" key="1">
    <citation type="journal article" date="2020" name="Stud. Mycol.">
        <title>101 Dothideomycetes genomes: a test case for predicting lifestyles and emergence of pathogens.</title>
        <authorList>
            <person name="Haridas S."/>
            <person name="Albert R."/>
            <person name="Binder M."/>
            <person name="Bloem J."/>
            <person name="Labutti K."/>
            <person name="Salamov A."/>
            <person name="Andreopoulos B."/>
            <person name="Baker S."/>
            <person name="Barry K."/>
            <person name="Bills G."/>
            <person name="Bluhm B."/>
            <person name="Cannon C."/>
            <person name="Castanera R."/>
            <person name="Culley D."/>
            <person name="Daum C."/>
            <person name="Ezra D."/>
            <person name="Gonzalez J."/>
            <person name="Henrissat B."/>
            <person name="Kuo A."/>
            <person name="Liang C."/>
            <person name="Lipzen A."/>
            <person name="Lutzoni F."/>
            <person name="Magnuson J."/>
            <person name="Mondo S."/>
            <person name="Nolan M."/>
            <person name="Ohm R."/>
            <person name="Pangilinan J."/>
            <person name="Park H.-J."/>
            <person name="Ramirez L."/>
            <person name="Alfaro M."/>
            <person name="Sun H."/>
            <person name="Tritt A."/>
            <person name="Yoshinaga Y."/>
            <person name="Zwiers L.-H."/>
            <person name="Turgeon B."/>
            <person name="Goodwin S."/>
            <person name="Spatafora J."/>
            <person name="Crous P."/>
            <person name="Grigoriev I."/>
        </authorList>
    </citation>
    <scope>NUCLEOTIDE SEQUENCE</scope>
    <source>
        <strain evidence="1">CBS 113818</strain>
    </source>
</reference>
<dbReference type="EMBL" id="MU006239">
    <property type="protein sequence ID" value="KAF2820867.1"/>
    <property type="molecule type" value="Genomic_DNA"/>
</dbReference>
<gene>
    <name evidence="1" type="ORF">CC86DRAFT_411700</name>
</gene>
<protein>
    <submittedName>
        <fullName evidence="1">Uncharacterized protein</fullName>
    </submittedName>
</protein>
<sequence>MHDTDSVSDGVSGDNTVAGAQIEACVKWEVDFTRRRQAVRVMKTNKEDRAQEAVRALLLSHVMTQAMDIDMITIARKSSDVEDIGTITDYYDTSMSTVGTIKQMAAYVRGSVRFSGFGDDVLKPKLERHVAQGLGHHGQGPEGGSREPQ</sequence>
<dbReference type="AlphaFoldDB" id="A0A6A6ZKV6"/>
<dbReference type="Proteomes" id="UP000799424">
    <property type="component" value="Unassembled WGS sequence"/>
</dbReference>